<evidence type="ECO:0000256" key="1">
    <source>
        <dbReference type="ARBA" id="ARBA00022679"/>
    </source>
</evidence>
<comment type="caution">
    <text evidence="3">The sequence shown here is derived from an EMBL/GenBank/DDBJ whole genome shotgun (WGS) entry which is preliminary data.</text>
</comment>
<protein>
    <submittedName>
        <fullName evidence="3">GNAT family N-acetyltransferase</fullName>
    </submittedName>
</protein>
<dbReference type="InterPro" id="IPR050769">
    <property type="entry name" value="NAT_camello-type"/>
</dbReference>
<keyword evidence="1" id="KW-0808">Transferase</keyword>
<reference evidence="3 4" key="1">
    <citation type="submission" date="2023-03" db="EMBL/GenBank/DDBJ databases">
        <title>Bacillus Genome Sequencing.</title>
        <authorList>
            <person name="Dunlap C."/>
        </authorList>
    </citation>
    <scope>NUCLEOTIDE SEQUENCE [LARGE SCALE GENOMIC DNA]</scope>
    <source>
        <strain evidence="3 4">BD-525</strain>
    </source>
</reference>
<feature type="domain" description="N-acetyltransferase" evidence="2">
    <location>
        <begin position="1"/>
        <end position="140"/>
    </location>
</feature>
<dbReference type="Gene3D" id="3.40.630.30">
    <property type="match status" value="1"/>
</dbReference>
<dbReference type="PANTHER" id="PTHR13947:SF37">
    <property type="entry name" value="LD18367P"/>
    <property type="match status" value="1"/>
</dbReference>
<evidence type="ECO:0000313" key="4">
    <source>
        <dbReference type="Proteomes" id="UP001344632"/>
    </source>
</evidence>
<dbReference type="InterPro" id="IPR016181">
    <property type="entry name" value="Acyl_CoA_acyltransferase"/>
</dbReference>
<evidence type="ECO:0000313" key="3">
    <source>
        <dbReference type="EMBL" id="MEC0240443.1"/>
    </source>
</evidence>
<dbReference type="PANTHER" id="PTHR13947">
    <property type="entry name" value="GNAT FAMILY N-ACETYLTRANSFERASE"/>
    <property type="match status" value="1"/>
</dbReference>
<dbReference type="CDD" id="cd04301">
    <property type="entry name" value="NAT_SF"/>
    <property type="match status" value="1"/>
</dbReference>
<keyword evidence="4" id="KW-1185">Reference proteome</keyword>
<name>A0ABU6GMJ5_9BACL</name>
<dbReference type="EMBL" id="JARLKZ010000006">
    <property type="protein sequence ID" value="MEC0240443.1"/>
    <property type="molecule type" value="Genomic_DNA"/>
</dbReference>
<evidence type="ECO:0000259" key="2">
    <source>
        <dbReference type="PROSITE" id="PS51186"/>
    </source>
</evidence>
<dbReference type="InterPro" id="IPR000182">
    <property type="entry name" value="GNAT_dom"/>
</dbReference>
<gene>
    <name evidence="3" type="ORF">P4H66_11330</name>
</gene>
<dbReference type="Proteomes" id="UP001344632">
    <property type="component" value="Unassembled WGS sequence"/>
</dbReference>
<dbReference type="Pfam" id="PF00583">
    <property type="entry name" value="Acetyltransf_1"/>
    <property type="match status" value="1"/>
</dbReference>
<dbReference type="RefSeq" id="WP_326088161.1">
    <property type="nucleotide sequence ID" value="NZ_JARLKZ010000006.1"/>
</dbReference>
<sequence length="157" mass="18014">MNELVITRPRQSNEALPKELLMLADPDWLQVEKYLDRSSWIVAEIRGLVIGVCGYMPVDASSAEIMNAAVDPDFQGKGYGKQLILRALEQAMNEGYQKIIVRTGNSSLDQLGLYQKCGFRMVRIERDYFVNNYPEPIYENGIHCRDQVVLEINTRRE</sequence>
<dbReference type="PROSITE" id="PS51186">
    <property type="entry name" value="GNAT"/>
    <property type="match status" value="1"/>
</dbReference>
<organism evidence="3 4">
    <name type="scientific">Paenibacillus dokdonensis</name>
    <dbReference type="NCBI Taxonomy" id="2567944"/>
    <lineage>
        <taxon>Bacteria</taxon>
        <taxon>Bacillati</taxon>
        <taxon>Bacillota</taxon>
        <taxon>Bacilli</taxon>
        <taxon>Bacillales</taxon>
        <taxon>Paenibacillaceae</taxon>
        <taxon>Paenibacillus</taxon>
    </lineage>
</organism>
<accession>A0ABU6GMJ5</accession>
<proteinExistence type="predicted"/>
<dbReference type="SUPFAM" id="SSF55729">
    <property type="entry name" value="Acyl-CoA N-acyltransferases (Nat)"/>
    <property type="match status" value="1"/>
</dbReference>